<reference evidence="2" key="1">
    <citation type="submission" date="2021-05" db="EMBL/GenBank/DDBJ databases">
        <authorList>
            <person name="Tigano A."/>
        </authorList>
    </citation>
    <scope>NUCLEOTIDE SEQUENCE</scope>
</reference>
<protein>
    <submittedName>
        <fullName evidence="2">(Atlantic silverside) hypothetical protein</fullName>
    </submittedName>
</protein>
<dbReference type="EMBL" id="CAJRST010014446">
    <property type="protein sequence ID" value="CAG5929299.1"/>
    <property type="molecule type" value="Genomic_DNA"/>
</dbReference>
<evidence type="ECO:0000313" key="2">
    <source>
        <dbReference type="EMBL" id="CAG5929299.1"/>
    </source>
</evidence>
<dbReference type="OrthoDB" id="365640at2759"/>
<feature type="region of interest" description="Disordered" evidence="1">
    <location>
        <begin position="310"/>
        <end position="333"/>
    </location>
</feature>
<dbReference type="AlphaFoldDB" id="A0A8S4B4G6"/>
<gene>
    <name evidence="2" type="ORF">MMEN_LOCUS12931</name>
</gene>
<proteinExistence type="predicted"/>
<feature type="region of interest" description="Disordered" evidence="1">
    <location>
        <begin position="223"/>
        <end position="269"/>
    </location>
</feature>
<organism evidence="2 3">
    <name type="scientific">Menidia menidia</name>
    <name type="common">Atlantic silverside</name>
    <dbReference type="NCBI Taxonomy" id="238744"/>
    <lineage>
        <taxon>Eukaryota</taxon>
        <taxon>Metazoa</taxon>
        <taxon>Chordata</taxon>
        <taxon>Craniata</taxon>
        <taxon>Vertebrata</taxon>
        <taxon>Euteleostomi</taxon>
        <taxon>Actinopterygii</taxon>
        <taxon>Neopterygii</taxon>
        <taxon>Teleostei</taxon>
        <taxon>Neoteleostei</taxon>
        <taxon>Acanthomorphata</taxon>
        <taxon>Ovalentaria</taxon>
        <taxon>Atherinomorphae</taxon>
        <taxon>Atheriniformes</taxon>
        <taxon>Atherinopsidae</taxon>
        <taxon>Menidiinae</taxon>
        <taxon>Menidia</taxon>
    </lineage>
</organism>
<feature type="region of interest" description="Disordered" evidence="1">
    <location>
        <begin position="61"/>
        <end position="90"/>
    </location>
</feature>
<sequence>MRKQTGSQKATMYTEYQSSYRAPSCYTAVTSTTTQKNPYHPLKGTGDELTTIRTYYVTKKMTKSTPKVSRPPSPPKHMKPTVTRTPPKGDYTTVYQNDFQAWTDSKRQPFKLKDNFSVSKGFTVPESISKLEKKYMSLNTNSSQPKQERKAFDGISSYRSDYVAHPVQPRQRRTAPAYQPGRGLPMEAPSAKPKAACPTSHDHLDRATEFFDNFKSWSLKNQLQNQNAESKPPAECLSSARADRETPRPHSAKPAQPPPGSGQGGQRGVHSFHAAVSVQECCRAWDGPQRCTPVHKTELDWPMKTTFSQCKPKPAEAKPASPGLRPAAFPSSCGPTETRQSPFHCSASMYWSSPLDRGLAWFLAEVKAS</sequence>
<keyword evidence="3" id="KW-1185">Reference proteome</keyword>
<evidence type="ECO:0000313" key="3">
    <source>
        <dbReference type="Proteomes" id="UP000677803"/>
    </source>
</evidence>
<name>A0A8S4B4G6_9TELE</name>
<dbReference type="Proteomes" id="UP000677803">
    <property type="component" value="Unassembled WGS sequence"/>
</dbReference>
<comment type="caution">
    <text evidence="2">The sequence shown here is derived from an EMBL/GenBank/DDBJ whole genome shotgun (WGS) entry which is preliminary data.</text>
</comment>
<accession>A0A8S4B4G6</accession>
<evidence type="ECO:0000256" key="1">
    <source>
        <dbReference type="SAM" id="MobiDB-lite"/>
    </source>
</evidence>
<feature type="region of interest" description="Disordered" evidence="1">
    <location>
        <begin position="162"/>
        <end position="200"/>
    </location>
</feature>